<dbReference type="EMBL" id="CM026422">
    <property type="protein sequence ID" value="KAG0587791.1"/>
    <property type="molecule type" value="Genomic_DNA"/>
</dbReference>
<dbReference type="AlphaFoldDB" id="A0A8T0IYQ1"/>
<evidence type="ECO:0000313" key="2">
    <source>
        <dbReference type="EMBL" id="KAG0587791.1"/>
    </source>
</evidence>
<keyword evidence="1" id="KW-0812">Transmembrane</keyword>
<name>A0A8T0IYQ1_CERPU</name>
<evidence type="ECO:0000256" key="1">
    <source>
        <dbReference type="SAM" id="Phobius"/>
    </source>
</evidence>
<proteinExistence type="predicted"/>
<keyword evidence="1" id="KW-0472">Membrane</keyword>
<organism evidence="2 3">
    <name type="scientific">Ceratodon purpureus</name>
    <name type="common">Fire moss</name>
    <name type="synonym">Dicranum purpureum</name>
    <dbReference type="NCBI Taxonomy" id="3225"/>
    <lineage>
        <taxon>Eukaryota</taxon>
        <taxon>Viridiplantae</taxon>
        <taxon>Streptophyta</taxon>
        <taxon>Embryophyta</taxon>
        <taxon>Bryophyta</taxon>
        <taxon>Bryophytina</taxon>
        <taxon>Bryopsida</taxon>
        <taxon>Dicranidae</taxon>
        <taxon>Pseudoditrichales</taxon>
        <taxon>Ditrichaceae</taxon>
        <taxon>Ceratodon</taxon>
    </lineage>
</organism>
<keyword evidence="1" id="KW-1133">Transmembrane helix</keyword>
<accession>A0A8T0IYQ1</accession>
<dbReference type="PANTHER" id="PTHR34201">
    <property type="entry name" value="GLYCINE-RICH PROTEIN"/>
    <property type="match status" value="1"/>
</dbReference>
<comment type="caution">
    <text evidence="2">The sequence shown here is derived from an EMBL/GenBank/DDBJ whole genome shotgun (WGS) entry which is preliminary data.</text>
</comment>
<reference evidence="2" key="1">
    <citation type="submission" date="2020-06" db="EMBL/GenBank/DDBJ databases">
        <title>WGS assembly of Ceratodon purpureus strain R40.</title>
        <authorList>
            <person name="Carey S.B."/>
            <person name="Jenkins J."/>
            <person name="Shu S."/>
            <person name="Lovell J.T."/>
            <person name="Sreedasyam A."/>
            <person name="Maumus F."/>
            <person name="Tiley G.P."/>
            <person name="Fernandez-Pozo N."/>
            <person name="Barry K."/>
            <person name="Chen C."/>
            <person name="Wang M."/>
            <person name="Lipzen A."/>
            <person name="Daum C."/>
            <person name="Saski C.A."/>
            <person name="Payton A.C."/>
            <person name="Mcbreen J.C."/>
            <person name="Conrad R.E."/>
            <person name="Kollar L.M."/>
            <person name="Olsson S."/>
            <person name="Huttunen S."/>
            <person name="Landis J.B."/>
            <person name="Wickett N.J."/>
            <person name="Johnson M.G."/>
            <person name="Rensing S.A."/>
            <person name="Grimwood J."/>
            <person name="Schmutz J."/>
            <person name="Mcdaniel S.F."/>
        </authorList>
    </citation>
    <scope>NUCLEOTIDE SEQUENCE</scope>
    <source>
        <strain evidence="2">R40</strain>
    </source>
</reference>
<evidence type="ECO:0000313" key="3">
    <source>
        <dbReference type="Proteomes" id="UP000822688"/>
    </source>
</evidence>
<feature type="transmembrane region" description="Helical" evidence="1">
    <location>
        <begin position="34"/>
        <end position="57"/>
    </location>
</feature>
<sequence length="95" mass="9774">MGVDLFTGRGVGFGFGIGCGFGVGWGFGGAPLNMLGIGAGGGCGIGLGLGWGFGAAYGTKYLDSKLKFEGIDFDKMKSSHLDQERLEKSSTQELN</sequence>
<dbReference type="PANTHER" id="PTHR34201:SF12">
    <property type="entry name" value="PROTEIN TRIGALACTOSYLDIACYLGLYCEROL 5, CHLOROPLASTIC"/>
    <property type="match status" value="1"/>
</dbReference>
<gene>
    <name evidence="2" type="ORF">KC19_2G191400</name>
</gene>
<dbReference type="Proteomes" id="UP000822688">
    <property type="component" value="Chromosome 2"/>
</dbReference>
<feature type="transmembrane region" description="Helical" evidence="1">
    <location>
        <begin position="12"/>
        <end position="28"/>
    </location>
</feature>
<dbReference type="InterPro" id="IPR053288">
    <property type="entry name" value="TGD_Bridge_Protein"/>
</dbReference>
<protein>
    <submittedName>
        <fullName evidence="2">Uncharacterized protein</fullName>
    </submittedName>
</protein>
<keyword evidence="3" id="KW-1185">Reference proteome</keyword>